<evidence type="ECO:0000313" key="4">
    <source>
        <dbReference type="Proteomes" id="UP000216998"/>
    </source>
</evidence>
<keyword evidence="2" id="KW-0732">Signal</keyword>
<sequence>MRGTVMLMTGLTLALLSSGAQAQPVGGNGTAALGGTVQGVAGIGAQGTGSVQSSLNASSTLDRVHGPASRLKHEIAAKAETAADTAKGTATGTAAKAMETANVTGGSTESSVERQASPTADSNTPDVKTPAVKASTTTGASVETKPAQPQ</sequence>
<feature type="signal peptide" evidence="2">
    <location>
        <begin position="1"/>
        <end position="22"/>
    </location>
</feature>
<reference evidence="3 4" key="1">
    <citation type="submission" date="2017-07" db="EMBL/GenBank/DDBJ databases">
        <title>Niveispirillum cyanobacteriorum sp. nov., isolated from cyanobacterial aggregates in a eutrophic lake.</title>
        <authorList>
            <person name="Cai H."/>
        </authorList>
    </citation>
    <scope>NUCLEOTIDE SEQUENCE [LARGE SCALE GENOMIC DNA]</scope>
    <source>
        <strain evidence="4">TH1-14</strain>
    </source>
</reference>
<protein>
    <submittedName>
        <fullName evidence="3">Uncharacterized protein</fullName>
    </submittedName>
</protein>
<organism evidence="3 4">
    <name type="scientific">Niveispirillum lacus</name>
    <dbReference type="NCBI Taxonomy" id="1981099"/>
    <lineage>
        <taxon>Bacteria</taxon>
        <taxon>Pseudomonadati</taxon>
        <taxon>Pseudomonadota</taxon>
        <taxon>Alphaproteobacteria</taxon>
        <taxon>Rhodospirillales</taxon>
        <taxon>Azospirillaceae</taxon>
        <taxon>Niveispirillum</taxon>
    </lineage>
</organism>
<keyword evidence="4" id="KW-1185">Reference proteome</keyword>
<name>A0A255Z385_9PROT</name>
<proteinExistence type="predicted"/>
<dbReference type="AlphaFoldDB" id="A0A255Z385"/>
<feature type="compositionally biased region" description="Polar residues" evidence="1">
    <location>
        <begin position="102"/>
        <end position="126"/>
    </location>
</feature>
<feature type="chain" id="PRO_5012558748" evidence="2">
    <location>
        <begin position="23"/>
        <end position="150"/>
    </location>
</feature>
<evidence type="ECO:0000313" key="3">
    <source>
        <dbReference type="EMBL" id="OYQ35983.1"/>
    </source>
</evidence>
<comment type="caution">
    <text evidence="3">The sequence shown here is derived from an EMBL/GenBank/DDBJ whole genome shotgun (WGS) entry which is preliminary data.</text>
</comment>
<evidence type="ECO:0000256" key="1">
    <source>
        <dbReference type="SAM" id="MobiDB-lite"/>
    </source>
</evidence>
<feature type="compositionally biased region" description="Low complexity" evidence="1">
    <location>
        <begin position="79"/>
        <end position="101"/>
    </location>
</feature>
<accession>A0A255Z385</accession>
<gene>
    <name evidence="3" type="ORF">CHU95_06950</name>
</gene>
<evidence type="ECO:0000256" key="2">
    <source>
        <dbReference type="SAM" id="SignalP"/>
    </source>
</evidence>
<dbReference type="EMBL" id="NOXU01000024">
    <property type="protein sequence ID" value="OYQ35983.1"/>
    <property type="molecule type" value="Genomic_DNA"/>
</dbReference>
<dbReference type="RefSeq" id="WP_094455064.1">
    <property type="nucleotide sequence ID" value="NZ_NOXU01000024.1"/>
</dbReference>
<dbReference type="Proteomes" id="UP000216998">
    <property type="component" value="Unassembled WGS sequence"/>
</dbReference>
<feature type="region of interest" description="Disordered" evidence="1">
    <location>
        <begin position="79"/>
        <end position="150"/>
    </location>
</feature>